<dbReference type="Gene3D" id="1.10.4200.10">
    <property type="entry name" value="Triphosphoribosyl-dephospho-CoA protein"/>
    <property type="match status" value="1"/>
</dbReference>
<reference evidence="7 9" key="2">
    <citation type="submission" date="2013-03" db="EMBL/GenBank/DDBJ databases">
        <title>The Genome Sequence of Enterococcus malodoratus ATCC_43197 (PacBio/Illumina hybrid assembly).</title>
        <authorList>
            <consortium name="The Broad Institute Genomics Platform"/>
            <consortium name="The Broad Institute Genome Sequencing Center for Infectious Disease"/>
            <person name="Earl A."/>
            <person name="Russ C."/>
            <person name="Gilmore M."/>
            <person name="Surin D."/>
            <person name="Walker B."/>
            <person name="Young S."/>
            <person name="Zeng Q."/>
            <person name="Gargeya S."/>
            <person name="Fitzgerald M."/>
            <person name="Haas B."/>
            <person name="Abouelleil A."/>
            <person name="Allen A.W."/>
            <person name="Alvarado L."/>
            <person name="Arachchi H.M."/>
            <person name="Berlin A.M."/>
            <person name="Chapman S.B."/>
            <person name="Gainer-Dewar J."/>
            <person name="Goldberg J."/>
            <person name="Griggs A."/>
            <person name="Gujja S."/>
            <person name="Hansen M."/>
            <person name="Howarth C."/>
            <person name="Imamovic A."/>
            <person name="Ireland A."/>
            <person name="Larimer J."/>
            <person name="McCowan C."/>
            <person name="Murphy C."/>
            <person name="Pearson M."/>
            <person name="Poon T.W."/>
            <person name="Priest M."/>
            <person name="Roberts A."/>
            <person name="Saif S."/>
            <person name="Shea T."/>
            <person name="Sisk P."/>
            <person name="Sykes S."/>
            <person name="Wortman J."/>
            <person name="Nusbaum C."/>
            <person name="Birren B."/>
        </authorList>
    </citation>
    <scope>NUCLEOTIDE SEQUENCE [LARGE SCALE GENOMIC DNA]</scope>
    <source>
        <strain evidence="7 9">ATCC 43197</strain>
    </source>
</reference>
<protein>
    <recommendedName>
        <fullName evidence="5">Probable 2-(5''-triphosphoribosyl)-3'-dephosphocoenzyme-A synthase</fullName>
        <shortName evidence="5">2-(5''-triphosphoribosyl)-3'-dephospho-CoA synthase</shortName>
        <ecNumber evidence="5">2.4.2.52</ecNumber>
    </recommendedName>
</protein>
<dbReference type="RefSeq" id="WP_010743068.1">
    <property type="nucleotide sequence ID" value="NZ_KB946253.1"/>
</dbReference>
<name>R2NM18_9ENTE</name>
<dbReference type="Pfam" id="PF01874">
    <property type="entry name" value="CitG"/>
    <property type="match status" value="1"/>
</dbReference>
<accession>R2NM18</accession>
<keyword evidence="3 5" id="KW-0547">Nucleotide-binding</keyword>
<comment type="catalytic activity">
    <reaction evidence="1 5">
        <text>3'-dephospho-CoA + ATP = 2'-(5''-triphospho-alpha-D-ribosyl)-3'-dephospho-CoA + adenine</text>
        <dbReference type="Rhea" id="RHEA:15117"/>
        <dbReference type="ChEBI" id="CHEBI:16708"/>
        <dbReference type="ChEBI" id="CHEBI:30616"/>
        <dbReference type="ChEBI" id="CHEBI:57328"/>
        <dbReference type="ChEBI" id="CHEBI:61378"/>
        <dbReference type="EC" id="2.4.2.52"/>
    </reaction>
</comment>
<keyword evidence="4 5" id="KW-0067">ATP-binding</keyword>
<dbReference type="PATRIC" id="fig|1158601.3.peg.4264"/>
<evidence type="ECO:0000256" key="3">
    <source>
        <dbReference type="ARBA" id="ARBA00022741"/>
    </source>
</evidence>
<dbReference type="PANTHER" id="PTHR30201">
    <property type="entry name" value="TRIPHOSPHORIBOSYL-DEPHOSPHO-COA SYNTHASE"/>
    <property type="match status" value="1"/>
</dbReference>
<dbReference type="GO" id="GO:0005524">
    <property type="term" value="F:ATP binding"/>
    <property type="evidence" value="ECO:0007669"/>
    <property type="project" value="UniProtKB-KW"/>
</dbReference>
<evidence type="ECO:0000256" key="5">
    <source>
        <dbReference type="HAMAP-Rule" id="MF_00397"/>
    </source>
</evidence>
<dbReference type="InterPro" id="IPR002736">
    <property type="entry name" value="CitG"/>
</dbReference>
<dbReference type="STRING" id="71451.RV07_GL000495"/>
<dbReference type="eggNOG" id="COG1767">
    <property type="taxonomic scope" value="Bacteria"/>
</dbReference>
<evidence type="ECO:0000313" key="8">
    <source>
        <dbReference type="Proteomes" id="UP000013783"/>
    </source>
</evidence>
<evidence type="ECO:0000313" key="9">
    <source>
        <dbReference type="Proteomes" id="UP000014148"/>
    </source>
</evidence>
<keyword evidence="9" id="KW-1185">Reference proteome</keyword>
<dbReference type="EMBL" id="AJAK01000031">
    <property type="protein sequence ID" value="EOH72013.1"/>
    <property type="molecule type" value="Genomic_DNA"/>
</dbReference>
<dbReference type="GeneID" id="79787894"/>
<dbReference type="InterPro" id="IPR017551">
    <property type="entry name" value="TriPribosyl-deP-CoA_syn_CitG"/>
</dbReference>
<evidence type="ECO:0000256" key="2">
    <source>
        <dbReference type="ARBA" id="ARBA00022679"/>
    </source>
</evidence>
<evidence type="ECO:0000313" key="7">
    <source>
        <dbReference type="EMBL" id="EOT69963.1"/>
    </source>
</evidence>
<comment type="similarity">
    <text evidence="5">Belongs to the CitG/MdcB family.</text>
</comment>
<dbReference type="Proteomes" id="UP000013783">
    <property type="component" value="Unassembled WGS sequence"/>
</dbReference>
<dbReference type="EMBL" id="ASWA01000002">
    <property type="protein sequence ID" value="EOT69963.1"/>
    <property type="molecule type" value="Genomic_DNA"/>
</dbReference>
<proteinExistence type="inferred from homology"/>
<reference evidence="6 8" key="1">
    <citation type="submission" date="2013-02" db="EMBL/GenBank/DDBJ databases">
        <title>The Genome Sequence of Enterococcus malodoratus ATCC_43197.</title>
        <authorList>
            <consortium name="The Broad Institute Genome Sequencing Platform"/>
            <consortium name="The Broad Institute Genome Sequencing Center for Infectious Disease"/>
            <person name="Earl A.M."/>
            <person name="Gilmore M.S."/>
            <person name="Lebreton F."/>
            <person name="Walker B."/>
            <person name="Young S.K."/>
            <person name="Zeng Q."/>
            <person name="Gargeya S."/>
            <person name="Fitzgerald M."/>
            <person name="Haas B."/>
            <person name="Abouelleil A."/>
            <person name="Alvarado L."/>
            <person name="Arachchi H.M."/>
            <person name="Berlin A.M."/>
            <person name="Chapman S.B."/>
            <person name="Dewar J."/>
            <person name="Goldberg J."/>
            <person name="Griggs A."/>
            <person name="Gujja S."/>
            <person name="Hansen M."/>
            <person name="Howarth C."/>
            <person name="Imamovic A."/>
            <person name="Larimer J."/>
            <person name="McCowan C."/>
            <person name="Murphy C."/>
            <person name="Neiman D."/>
            <person name="Pearson M."/>
            <person name="Priest M."/>
            <person name="Roberts A."/>
            <person name="Saif S."/>
            <person name="Shea T."/>
            <person name="Sisk P."/>
            <person name="Sykes S."/>
            <person name="Wortman J."/>
            <person name="Nusbaum C."/>
            <person name="Birren B."/>
        </authorList>
    </citation>
    <scope>NUCLEOTIDE SEQUENCE [LARGE SCALE GENOMIC DNA]</scope>
    <source>
        <strain evidence="6 8">ATCC 43197</strain>
    </source>
</reference>
<dbReference type="GO" id="GO:0051191">
    <property type="term" value="P:prosthetic group biosynthetic process"/>
    <property type="evidence" value="ECO:0007669"/>
    <property type="project" value="TreeGrafter"/>
</dbReference>
<evidence type="ECO:0000256" key="4">
    <source>
        <dbReference type="ARBA" id="ARBA00022840"/>
    </source>
</evidence>
<evidence type="ECO:0000256" key="1">
    <source>
        <dbReference type="ARBA" id="ARBA00001210"/>
    </source>
</evidence>
<dbReference type="HAMAP" id="MF_00397">
    <property type="entry name" value="CitG"/>
    <property type="match status" value="1"/>
</dbReference>
<dbReference type="PANTHER" id="PTHR30201:SF2">
    <property type="entry name" value="2-(5''-TRIPHOSPHORIBOSYL)-3'-DEPHOSPHOCOENZYME-A SYNTHASE"/>
    <property type="match status" value="1"/>
</dbReference>
<keyword evidence="2 5" id="KW-0808">Transferase</keyword>
<dbReference type="Proteomes" id="UP000014148">
    <property type="component" value="Unassembled WGS sequence"/>
</dbReference>
<dbReference type="AlphaFoldDB" id="R2NM18"/>
<evidence type="ECO:0000313" key="6">
    <source>
        <dbReference type="EMBL" id="EOH72013.1"/>
    </source>
</evidence>
<dbReference type="GO" id="GO:0046917">
    <property type="term" value="F:triphosphoribosyl-dephospho-CoA synthase activity"/>
    <property type="evidence" value="ECO:0007669"/>
    <property type="project" value="UniProtKB-UniRule"/>
</dbReference>
<sequence length="304" mass="34219">MIEPTLQTIAAYAEKALLYEVSLSPKPGLVDRLTNGAHQDMDYDTFIDSITGLRPFFMRYLQAGFKHHGTMPQLFTQLRQIGIEAEAAMLKATAGINTHKGANFSFAILLGATGYYLQQSSALIFSPEDSQTIVQLASEMTTALVEKDFQQLPAKKNLSYGEKLYLDYGLTGIRGEAAAGYPSLTKLSLPYLRKRSEEATEIRLLRTLIYLMSEVEDGNLLHRGGYQMWQLVQMECKKIHQEKLPAEEFLDELVRYDRLLIQRNLSPGGSADLLALSIFFGFLEELFYSPSGMNVYPMPQTVFK</sequence>
<dbReference type="EC" id="2.4.2.52" evidence="5"/>
<gene>
    <name evidence="5" type="primary">citG</name>
    <name evidence="7" type="ORF">I585_01442</name>
    <name evidence="6" type="ORF">UAI_04297</name>
</gene>
<comment type="caution">
    <text evidence="6">The sequence shown here is derived from an EMBL/GenBank/DDBJ whole genome shotgun (WGS) entry which is preliminary data.</text>
</comment>
<dbReference type="NCBIfam" id="TIGR03125">
    <property type="entry name" value="citrate_citG"/>
    <property type="match status" value="1"/>
</dbReference>
<organism evidence="6 8">
    <name type="scientific">Enterococcus malodoratus ATCC 43197</name>
    <dbReference type="NCBI Taxonomy" id="1158601"/>
    <lineage>
        <taxon>Bacteria</taxon>
        <taxon>Bacillati</taxon>
        <taxon>Bacillota</taxon>
        <taxon>Bacilli</taxon>
        <taxon>Lactobacillales</taxon>
        <taxon>Enterococcaceae</taxon>
        <taxon>Enterococcus</taxon>
    </lineage>
</organism>